<evidence type="ECO:0000313" key="5">
    <source>
        <dbReference type="EMBL" id="MEN2791343.1"/>
    </source>
</evidence>
<dbReference type="Pfam" id="PF13193">
    <property type="entry name" value="AMP-binding_C"/>
    <property type="match status" value="1"/>
</dbReference>
<dbReference type="Gene3D" id="3.30.300.30">
    <property type="match status" value="1"/>
</dbReference>
<dbReference type="EMBL" id="JBDIME010000016">
    <property type="protein sequence ID" value="MEN2791343.1"/>
    <property type="molecule type" value="Genomic_DNA"/>
</dbReference>
<accession>A0ABU9Y6A2</accession>
<feature type="domain" description="AMP-binding enzyme C-terminal" evidence="4">
    <location>
        <begin position="411"/>
        <end position="489"/>
    </location>
</feature>
<evidence type="ECO:0000259" key="3">
    <source>
        <dbReference type="Pfam" id="PF00501"/>
    </source>
</evidence>
<dbReference type="Proteomes" id="UP001419910">
    <property type="component" value="Unassembled WGS sequence"/>
</dbReference>
<reference evidence="5 6" key="1">
    <citation type="submission" date="2024-05" db="EMBL/GenBank/DDBJ databases">
        <authorList>
            <person name="Liu Q."/>
            <person name="Xin Y.-H."/>
        </authorList>
    </citation>
    <scope>NUCLEOTIDE SEQUENCE [LARGE SCALE GENOMIC DNA]</scope>
    <source>
        <strain evidence="5 6">CGMCC 1.10181</strain>
    </source>
</reference>
<dbReference type="Pfam" id="PF00501">
    <property type="entry name" value="AMP-binding"/>
    <property type="match status" value="1"/>
</dbReference>
<gene>
    <name evidence="5" type="ORF">ABC974_17035</name>
</gene>
<evidence type="ECO:0000256" key="1">
    <source>
        <dbReference type="ARBA" id="ARBA00006432"/>
    </source>
</evidence>
<dbReference type="PROSITE" id="PS00455">
    <property type="entry name" value="AMP_BINDING"/>
    <property type="match status" value="1"/>
</dbReference>
<feature type="domain" description="AMP-dependent synthetase/ligase" evidence="3">
    <location>
        <begin position="10"/>
        <end position="352"/>
    </location>
</feature>
<dbReference type="PANTHER" id="PTHR43201:SF5">
    <property type="entry name" value="MEDIUM-CHAIN ACYL-COA LIGASE ACSF2, MITOCHONDRIAL"/>
    <property type="match status" value="1"/>
</dbReference>
<dbReference type="InterPro" id="IPR020845">
    <property type="entry name" value="AMP-binding_CS"/>
</dbReference>
<protein>
    <submittedName>
        <fullName evidence="5">Acyl-CoA synthetase</fullName>
    </submittedName>
</protein>
<dbReference type="InterPro" id="IPR000873">
    <property type="entry name" value="AMP-dep_synth/lig_dom"/>
</dbReference>
<sequence>MIEESISTIARDNPDKPAIVMGSSGRTTTFGDLERRSNQNAHLMRSLGIDAGGIAAFCLENRPEIIELAWGAMRGGIVIVPISSKLTAVEIDYVVRNSGARLLVTSPGIGDAFGKLPEVIGDIPLFSVGDADSGFRSWRDEAAKQPGTAIMHESLGGEMLYSSGTTGRPKGIRWTNASAQSSRARSTYGLCEETVLILPAPLYHSAPFRLAINTVCAGGTVVVMERFDPEHALSLIERYRATLSLWVPTHFVRMLKLPKEVRDRYDVSSLQLAVHAAAPCPVPVKHAMIEWFGPIIFEYFGSTEQTTITSITTPEWLRKPGSVGAARYGRVHICDADGKPVPAGTIGTVFHEGGQDFIYHGDPEKTAAARNEQGWTTVGDVGYLDEDGYLFLTDRGGFMIITGGVNVYPQEIENLLVTHPRVADAAVIGVPDLEMGEIVTAIVQPLDMKDATPAFAEELRDWLRGSLSGVKVPKRIEFEPELPRLPTGKMQKFLLRERYARVPA</sequence>
<dbReference type="SUPFAM" id="SSF56801">
    <property type="entry name" value="Acetyl-CoA synthetase-like"/>
    <property type="match status" value="1"/>
</dbReference>
<dbReference type="RefSeq" id="WP_343892402.1">
    <property type="nucleotide sequence ID" value="NZ_BAAAEH010000059.1"/>
</dbReference>
<name>A0ABU9Y6A2_9SPHN</name>
<organism evidence="5 6">
    <name type="scientific">Sphingomonas oligophenolica</name>
    <dbReference type="NCBI Taxonomy" id="301154"/>
    <lineage>
        <taxon>Bacteria</taxon>
        <taxon>Pseudomonadati</taxon>
        <taxon>Pseudomonadota</taxon>
        <taxon>Alphaproteobacteria</taxon>
        <taxon>Sphingomonadales</taxon>
        <taxon>Sphingomonadaceae</taxon>
        <taxon>Sphingomonas</taxon>
    </lineage>
</organism>
<evidence type="ECO:0000259" key="4">
    <source>
        <dbReference type="Pfam" id="PF13193"/>
    </source>
</evidence>
<evidence type="ECO:0000256" key="2">
    <source>
        <dbReference type="ARBA" id="ARBA00022598"/>
    </source>
</evidence>
<dbReference type="Gene3D" id="3.40.50.12780">
    <property type="entry name" value="N-terminal domain of ligase-like"/>
    <property type="match status" value="1"/>
</dbReference>
<dbReference type="InterPro" id="IPR025110">
    <property type="entry name" value="AMP-bd_C"/>
</dbReference>
<dbReference type="InterPro" id="IPR045851">
    <property type="entry name" value="AMP-bd_C_sf"/>
</dbReference>
<dbReference type="PANTHER" id="PTHR43201">
    <property type="entry name" value="ACYL-COA SYNTHETASE"/>
    <property type="match status" value="1"/>
</dbReference>
<proteinExistence type="inferred from homology"/>
<dbReference type="InterPro" id="IPR042099">
    <property type="entry name" value="ANL_N_sf"/>
</dbReference>
<evidence type="ECO:0000313" key="6">
    <source>
        <dbReference type="Proteomes" id="UP001419910"/>
    </source>
</evidence>
<comment type="caution">
    <text evidence="5">The sequence shown here is derived from an EMBL/GenBank/DDBJ whole genome shotgun (WGS) entry which is preliminary data.</text>
</comment>
<keyword evidence="6" id="KW-1185">Reference proteome</keyword>
<keyword evidence="2" id="KW-0436">Ligase</keyword>
<comment type="similarity">
    <text evidence="1">Belongs to the ATP-dependent AMP-binding enzyme family.</text>
</comment>